<dbReference type="AlphaFoldDB" id="A0A1T4KJD9"/>
<dbReference type="EMBL" id="FUWL01000005">
    <property type="protein sequence ID" value="SJZ42552.1"/>
    <property type="molecule type" value="Genomic_DNA"/>
</dbReference>
<evidence type="ECO:0000313" key="2">
    <source>
        <dbReference type="Proteomes" id="UP000189956"/>
    </source>
</evidence>
<gene>
    <name evidence="1" type="ORF">SAMN02745205_00756</name>
</gene>
<dbReference type="RefSeq" id="WP_025839130.1">
    <property type="nucleotide sequence ID" value="NZ_FUWL01000005.1"/>
</dbReference>
<protein>
    <submittedName>
        <fullName evidence="1">PcfK-like protein</fullName>
    </submittedName>
</protein>
<sequence>MAVSEGFRAAVKSYLEDRASTDELFAIKYQNKSKTLDECLNYILIEVKNMKVECLSDAEVYGLAVHYYDEEDIKVGKAPRCRVVVSSDSSVQTGDIKRKRKSEKKISPVASSIQMPLFDL</sequence>
<accession>A0A1T4KJD9</accession>
<name>A0A1T4KJD9_PORCN</name>
<dbReference type="Pfam" id="PF14058">
    <property type="entry name" value="PcfK"/>
    <property type="match status" value="1"/>
</dbReference>
<dbReference type="Proteomes" id="UP000189956">
    <property type="component" value="Unassembled WGS sequence"/>
</dbReference>
<dbReference type="InterPro" id="IPR025624">
    <property type="entry name" value="PcfK"/>
</dbReference>
<organism evidence="1 2">
    <name type="scientific">Porphyromonas cangingivalis</name>
    <dbReference type="NCBI Taxonomy" id="36874"/>
    <lineage>
        <taxon>Bacteria</taxon>
        <taxon>Pseudomonadati</taxon>
        <taxon>Bacteroidota</taxon>
        <taxon>Bacteroidia</taxon>
        <taxon>Bacteroidales</taxon>
        <taxon>Porphyromonadaceae</taxon>
        <taxon>Porphyromonas</taxon>
    </lineage>
</organism>
<reference evidence="1 2" key="1">
    <citation type="submission" date="2017-02" db="EMBL/GenBank/DDBJ databases">
        <authorList>
            <person name="Peterson S.W."/>
        </authorList>
    </citation>
    <scope>NUCLEOTIDE SEQUENCE [LARGE SCALE GENOMIC DNA]</scope>
    <source>
        <strain evidence="1 2">ATCC 700135</strain>
    </source>
</reference>
<evidence type="ECO:0000313" key="1">
    <source>
        <dbReference type="EMBL" id="SJZ42552.1"/>
    </source>
</evidence>
<proteinExistence type="predicted"/>